<sequence>MEKYQYSDSFSIEKEVRVDDDYCYGSLFADDDVLCAPTNGKLNKSLSIVNGWTSPFRIDGLNKWTSFILLYYFSRVIHLLSAKCVRFTSKIL</sequence>
<gene>
    <name evidence="1" type="ORF">BCR32DRAFT_274767</name>
</gene>
<organism evidence="1 2">
    <name type="scientific">Anaeromyces robustus</name>
    <dbReference type="NCBI Taxonomy" id="1754192"/>
    <lineage>
        <taxon>Eukaryota</taxon>
        <taxon>Fungi</taxon>
        <taxon>Fungi incertae sedis</taxon>
        <taxon>Chytridiomycota</taxon>
        <taxon>Chytridiomycota incertae sedis</taxon>
        <taxon>Neocallimastigomycetes</taxon>
        <taxon>Neocallimastigales</taxon>
        <taxon>Neocallimastigaceae</taxon>
        <taxon>Anaeromyces</taxon>
    </lineage>
</organism>
<name>A0A1Y1XN92_9FUNG</name>
<reference evidence="1 2" key="2">
    <citation type="submission" date="2016-08" db="EMBL/GenBank/DDBJ databases">
        <title>Pervasive Adenine N6-methylation of Active Genes in Fungi.</title>
        <authorList>
            <consortium name="DOE Joint Genome Institute"/>
            <person name="Mondo S.J."/>
            <person name="Dannebaum R.O."/>
            <person name="Kuo R.C."/>
            <person name="Labutti K."/>
            <person name="Haridas S."/>
            <person name="Kuo A."/>
            <person name="Salamov A."/>
            <person name="Ahrendt S.R."/>
            <person name="Lipzen A."/>
            <person name="Sullivan W."/>
            <person name="Andreopoulos W.B."/>
            <person name="Clum A."/>
            <person name="Lindquist E."/>
            <person name="Daum C."/>
            <person name="Ramamoorthy G.K."/>
            <person name="Gryganskyi A."/>
            <person name="Culley D."/>
            <person name="Magnuson J.K."/>
            <person name="James T.Y."/>
            <person name="O'Malley M.A."/>
            <person name="Stajich J.E."/>
            <person name="Spatafora J.W."/>
            <person name="Visel A."/>
            <person name="Grigoriev I.V."/>
        </authorList>
    </citation>
    <scope>NUCLEOTIDE SEQUENCE [LARGE SCALE GENOMIC DNA]</scope>
    <source>
        <strain evidence="1 2">S4</strain>
    </source>
</reference>
<evidence type="ECO:0000313" key="1">
    <source>
        <dbReference type="EMBL" id="ORX87135.1"/>
    </source>
</evidence>
<evidence type="ECO:0000313" key="2">
    <source>
        <dbReference type="Proteomes" id="UP000193944"/>
    </source>
</evidence>
<comment type="caution">
    <text evidence="1">The sequence shown here is derived from an EMBL/GenBank/DDBJ whole genome shotgun (WGS) entry which is preliminary data.</text>
</comment>
<dbReference type="EMBL" id="MCFG01000012">
    <property type="protein sequence ID" value="ORX87135.1"/>
    <property type="molecule type" value="Genomic_DNA"/>
</dbReference>
<reference evidence="1 2" key="1">
    <citation type="submission" date="2016-08" db="EMBL/GenBank/DDBJ databases">
        <title>A Parts List for Fungal Cellulosomes Revealed by Comparative Genomics.</title>
        <authorList>
            <consortium name="DOE Joint Genome Institute"/>
            <person name="Haitjema C.H."/>
            <person name="Gilmore S.P."/>
            <person name="Henske J.K."/>
            <person name="Solomon K.V."/>
            <person name="De Groot R."/>
            <person name="Kuo A."/>
            <person name="Mondo S.J."/>
            <person name="Salamov A.A."/>
            <person name="Labutti K."/>
            <person name="Zhao Z."/>
            <person name="Chiniquy J."/>
            <person name="Barry K."/>
            <person name="Brewer H.M."/>
            <person name="Purvine S.O."/>
            <person name="Wright A.T."/>
            <person name="Boxma B."/>
            <person name="Van Alen T."/>
            <person name="Hackstein J.H."/>
            <person name="Baker S.E."/>
            <person name="Grigoriev I.V."/>
            <person name="O'Malley M.A."/>
        </authorList>
    </citation>
    <scope>NUCLEOTIDE SEQUENCE [LARGE SCALE GENOMIC DNA]</scope>
    <source>
        <strain evidence="1 2">S4</strain>
    </source>
</reference>
<dbReference type="Proteomes" id="UP000193944">
    <property type="component" value="Unassembled WGS sequence"/>
</dbReference>
<proteinExistence type="predicted"/>
<protein>
    <submittedName>
        <fullName evidence="1">Uncharacterized protein</fullName>
    </submittedName>
</protein>
<keyword evidence="2" id="KW-1185">Reference proteome</keyword>
<dbReference type="AlphaFoldDB" id="A0A1Y1XN92"/>
<accession>A0A1Y1XN92</accession>